<keyword evidence="2" id="KW-0732">Signal</keyword>
<dbReference type="GeneID" id="9627353"/>
<organism evidence="4">
    <name type="scientific">Volvox carteri f. nagariensis</name>
    <dbReference type="NCBI Taxonomy" id="3068"/>
    <lineage>
        <taxon>Eukaryota</taxon>
        <taxon>Viridiplantae</taxon>
        <taxon>Chlorophyta</taxon>
        <taxon>core chlorophytes</taxon>
        <taxon>Chlorophyceae</taxon>
        <taxon>CS clade</taxon>
        <taxon>Chlamydomonadales</taxon>
        <taxon>Volvocaceae</taxon>
        <taxon>Volvox</taxon>
    </lineage>
</organism>
<feature type="compositionally biased region" description="Pro residues" evidence="1">
    <location>
        <begin position="61"/>
        <end position="76"/>
    </location>
</feature>
<feature type="compositionally biased region" description="Low complexity" evidence="1">
    <location>
        <begin position="45"/>
        <end position="60"/>
    </location>
</feature>
<dbReference type="Proteomes" id="UP000001058">
    <property type="component" value="Unassembled WGS sequence"/>
</dbReference>
<evidence type="ECO:0000313" key="4">
    <source>
        <dbReference type="Proteomes" id="UP000001058"/>
    </source>
</evidence>
<dbReference type="KEGG" id="vcn:VOLCADRAFT_89010"/>
<gene>
    <name evidence="3" type="ORF">VOLCADRAFT_89010</name>
</gene>
<dbReference type="AlphaFoldDB" id="D8TQJ7"/>
<name>D8TQJ7_VOLCA</name>
<protein>
    <submittedName>
        <fullName evidence="3">Uncharacterized protein</fullName>
    </submittedName>
</protein>
<feature type="chain" id="PRO_5003123776" evidence="2">
    <location>
        <begin position="21"/>
        <end position="107"/>
    </location>
</feature>
<dbReference type="InParanoid" id="D8TQJ7"/>
<keyword evidence="4" id="KW-1185">Reference proteome</keyword>
<feature type="region of interest" description="Disordered" evidence="1">
    <location>
        <begin position="22"/>
        <end position="90"/>
    </location>
</feature>
<evidence type="ECO:0000313" key="3">
    <source>
        <dbReference type="EMBL" id="EFJ50165.1"/>
    </source>
</evidence>
<feature type="signal peptide" evidence="2">
    <location>
        <begin position="1"/>
        <end position="20"/>
    </location>
</feature>
<evidence type="ECO:0000256" key="2">
    <source>
        <dbReference type="SAM" id="SignalP"/>
    </source>
</evidence>
<reference evidence="3 4" key="1">
    <citation type="journal article" date="2010" name="Science">
        <title>Genomic analysis of organismal complexity in the multicellular green alga Volvox carteri.</title>
        <authorList>
            <person name="Prochnik S.E."/>
            <person name="Umen J."/>
            <person name="Nedelcu A.M."/>
            <person name="Hallmann A."/>
            <person name="Miller S.M."/>
            <person name="Nishii I."/>
            <person name="Ferris P."/>
            <person name="Kuo A."/>
            <person name="Mitros T."/>
            <person name="Fritz-Laylin L.K."/>
            <person name="Hellsten U."/>
            <person name="Chapman J."/>
            <person name="Simakov O."/>
            <person name="Rensing S.A."/>
            <person name="Terry A."/>
            <person name="Pangilinan J."/>
            <person name="Kapitonov V."/>
            <person name="Jurka J."/>
            <person name="Salamov A."/>
            <person name="Shapiro H."/>
            <person name="Schmutz J."/>
            <person name="Grimwood J."/>
            <person name="Lindquist E."/>
            <person name="Lucas S."/>
            <person name="Grigoriev I.V."/>
            <person name="Schmitt R."/>
            <person name="Kirk D."/>
            <person name="Rokhsar D.S."/>
        </authorList>
    </citation>
    <scope>NUCLEOTIDE SEQUENCE [LARGE SCALE GENOMIC DNA]</scope>
    <source>
        <strain evidence="4">f. Nagariensis / Eve</strain>
    </source>
</reference>
<dbReference type="EMBL" id="GL378332">
    <property type="protein sequence ID" value="EFJ50165.1"/>
    <property type="molecule type" value="Genomic_DNA"/>
</dbReference>
<accession>D8TQJ7</accession>
<dbReference type="RefSeq" id="XP_002948785.1">
    <property type="nucleotide sequence ID" value="XM_002948739.1"/>
</dbReference>
<sequence>MIQQLVLLLLVWGTATGVHAAPPNPLIRLLRQPPRLPRDPPSSPLFPSAPNQPQRPANPARSPPPKPTTLRPPPRPRSGRDKSKATTGGILFSDEYTVAYSLDGEYQ</sequence>
<proteinExistence type="predicted"/>
<evidence type="ECO:0000256" key="1">
    <source>
        <dbReference type="SAM" id="MobiDB-lite"/>
    </source>
</evidence>